<keyword evidence="4" id="KW-1185">Reference proteome</keyword>
<evidence type="ECO:0000313" key="3">
    <source>
        <dbReference type="EMBL" id="GGA95038.1"/>
    </source>
</evidence>
<evidence type="ECO:0000313" key="4">
    <source>
        <dbReference type="Proteomes" id="UP000607559"/>
    </source>
</evidence>
<proteinExistence type="predicted"/>
<reference evidence="3" key="2">
    <citation type="submission" date="2020-09" db="EMBL/GenBank/DDBJ databases">
        <authorList>
            <person name="Sun Q."/>
            <person name="Zhou Y."/>
        </authorList>
    </citation>
    <scope>NUCLEOTIDE SEQUENCE</scope>
    <source>
        <strain evidence="3">CGMCC 1.15448</strain>
    </source>
</reference>
<reference evidence="3" key="1">
    <citation type="journal article" date="2014" name="Int. J. Syst. Evol. Microbiol.">
        <title>Complete genome sequence of Corynebacterium casei LMG S-19264T (=DSM 44701T), isolated from a smear-ripened cheese.</title>
        <authorList>
            <consortium name="US DOE Joint Genome Institute (JGI-PGF)"/>
            <person name="Walter F."/>
            <person name="Albersmeier A."/>
            <person name="Kalinowski J."/>
            <person name="Ruckert C."/>
        </authorList>
    </citation>
    <scope>NUCLEOTIDE SEQUENCE</scope>
    <source>
        <strain evidence="3">CGMCC 1.15448</strain>
    </source>
</reference>
<dbReference type="Pfam" id="PF14376">
    <property type="entry name" value="Haem_bd"/>
    <property type="match status" value="1"/>
</dbReference>
<dbReference type="RefSeq" id="WP_188930770.1">
    <property type="nucleotide sequence ID" value="NZ_BMJC01000002.1"/>
</dbReference>
<dbReference type="InterPro" id="IPR025992">
    <property type="entry name" value="Haem-bd"/>
</dbReference>
<keyword evidence="1" id="KW-0812">Transmembrane</keyword>
<sequence>MKPVRPFWKKVRIILLICLAIFIAIQLIRPPLDHPPVTADLQAPPEVKAILKRACYDCHSNETRLAWFDQPAPAYWFVVSDVKEGREALNFSRFDSLPKAQQAAKLFECIMQVEQGGMPLAQYTALHHGRVISAGELAVLKQYALSLGYHPTVDTSRRRAAAEQYAQWVASAGAAKGTGGGGADAAGVKVDAAAVKDEYNGIGYVSLAGFANWRAVSTTERYDNGTLRLILANDVAVKAIREGHGYPWPDGAVFAKVAWDQLPDSSGEIHAGAFKQVEFMVRDHQLFSSSFGWGWARWVGGLALKPYGKDASFVSECVNCHRPLGKTDHTFTFPLADTLSLYDQAAYLPDSVDKHPLMGKVITTMVNPREGTMSTLYGNDLAVKAARSGQASYPGAFYALVTWSQRDDPHWFGGRIPKALVKVETVDYTPGGEVHWSSYQGMPLKKMSGTAMGADRVHYIATLKASVLP</sequence>
<dbReference type="InterPro" id="IPR038142">
    <property type="entry name" value="Cytochrome_P460_sp"/>
</dbReference>
<evidence type="ECO:0000256" key="1">
    <source>
        <dbReference type="SAM" id="Phobius"/>
    </source>
</evidence>
<dbReference type="AlphaFoldDB" id="A0A8J2UBS7"/>
<comment type="caution">
    <text evidence="3">The sequence shown here is derived from an EMBL/GenBank/DDBJ whole genome shotgun (WGS) entry which is preliminary data.</text>
</comment>
<feature type="domain" description="Haem-binding" evidence="2">
    <location>
        <begin position="19"/>
        <end position="148"/>
    </location>
</feature>
<dbReference type="Proteomes" id="UP000607559">
    <property type="component" value="Unassembled WGS sequence"/>
</dbReference>
<dbReference type="SMART" id="SM01235">
    <property type="entry name" value="Haem_bd"/>
    <property type="match status" value="1"/>
</dbReference>
<name>A0A8J2UBS7_9BACT</name>
<gene>
    <name evidence="3" type="ORF">GCM10011511_17950</name>
</gene>
<dbReference type="Gene3D" id="3.50.70.20">
    <property type="entry name" value="Cytochrome P460"/>
    <property type="match status" value="1"/>
</dbReference>
<keyword evidence="1" id="KW-1133">Transmembrane helix</keyword>
<protein>
    <recommendedName>
        <fullName evidence="2">Haem-binding domain-containing protein</fullName>
    </recommendedName>
</protein>
<evidence type="ECO:0000259" key="2">
    <source>
        <dbReference type="SMART" id="SM01235"/>
    </source>
</evidence>
<feature type="transmembrane region" description="Helical" evidence="1">
    <location>
        <begin position="12"/>
        <end position="28"/>
    </location>
</feature>
<dbReference type="Pfam" id="PF16694">
    <property type="entry name" value="Cytochrome_P460"/>
    <property type="match status" value="1"/>
</dbReference>
<keyword evidence="1" id="KW-0472">Membrane</keyword>
<dbReference type="EMBL" id="BMJC01000002">
    <property type="protein sequence ID" value="GGA95038.1"/>
    <property type="molecule type" value="Genomic_DNA"/>
</dbReference>
<organism evidence="3 4">
    <name type="scientific">Puia dinghuensis</name>
    <dbReference type="NCBI Taxonomy" id="1792502"/>
    <lineage>
        <taxon>Bacteria</taxon>
        <taxon>Pseudomonadati</taxon>
        <taxon>Bacteroidota</taxon>
        <taxon>Chitinophagia</taxon>
        <taxon>Chitinophagales</taxon>
        <taxon>Chitinophagaceae</taxon>
        <taxon>Puia</taxon>
    </lineage>
</organism>
<accession>A0A8J2UBS7</accession>
<dbReference type="InterPro" id="IPR032033">
    <property type="entry name" value="Cytochrome_P460"/>
</dbReference>
<dbReference type="CDD" id="cd20753">
    <property type="entry name" value="cyt_P460_Mc-like"/>
    <property type="match status" value="1"/>
</dbReference>